<evidence type="ECO:0000313" key="5">
    <source>
        <dbReference type="EMBL" id="CDR28066.1"/>
    </source>
</evidence>
<dbReference type="AlphaFoldDB" id="A0A077UI14"/>
<dbReference type="PROSITE" id="PS00519">
    <property type="entry name" value="HTH_ASNC_1"/>
    <property type="match status" value="1"/>
</dbReference>
<dbReference type="SUPFAM" id="SSF46785">
    <property type="entry name" value="Winged helix' DNA-binding domain"/>
    <property type="match status" value="1"/>
</dbReference>
<dbReference type="Proteomes" id="UP000044616">
    <property type="component" value="Unassembled WGS sequence"/>
</dbReference>
<dbReference type="InterPro" id="IPR036390">
    <property type="entry name" value="WH_DNA-bd_sf"/>
</dbReference>
<dbReference type="PRINTS" id="PR00033">
    <property type="entry name" value="HTHASNC"/>
</dbReference>
<organism evidence="5 6">
    <name type="scientific">Staphylococcus schweitzeri</name>
    <dbReference type="NCBI Taxonomy" id="1654388"/>
    <lineage>
        <taxon>Bacteria</taxon>
        <taxon>Bacillati</taxon>
        <taxon>Bacillota</taxon>
        <taxon>Bacilli</taxon>
        <taxon>Bacillales</taxon>
        <taxon>Staphylococcaceae</taxon>
        <taxon>Staphylococcus</taxon>
    </lineage>
</organism>
<evidence type="ECO:0000259" key="4">
    <source>
        <dbReference type="PROSITE" id="PS50956"/>
    </source>
</evidence>
<dbReference type="Pfam" id="PF01037">
    <property type="entry name" value="AsnC_trans_reg"/>
    <property type="match status" value="1"/>
</dbReference>
<protein>
    <submittedName>
        <fullName evidence="5">Transcriptional regulator (Lrp/AsnC family)</fullName>
    </submittedName>
</protein>
<keyword evidence="2" id="KW-0238">DNA-binding</keyword>
<dbReference type="PANTHER" id="PTHR30154:SF53">
    <property type="entry name" value="HTH-TYPE TRANSCRIPTIONAL REGULATOR LRPC"/>
    <property type="match status" value="1"/>
</dbReference>
<dbReference type="GO" id="GO:0005829">
    <property type="term" value="C:cytosol"/>
    <property type="evidence" value="ECO:0007669"/>
    <property type="project" value="TreeGrafter"/>
</dbReference>
<reference evidence="5 6" key="1">
    <citation type="submission" date="2014-05" db="EMBL/GenBank/DDBJ databases">
        <authorList>
            <person name="Aslett A.Martin."/>
            <person name="De Silva Nishadi"/>
        </authorList>
    </citation>
    <scope>NUCLEOTIDE SEQUENCE [LARGE SCALE GENOMIC DNA]</scope>
</reference>
<dbReference type="InterPro" id="IPR036388">
    <property type="entry name" value="WH-like_DNA-bd_sf"/>
</dbReference>
<dbReference type="InterPro" id="IPR011991">
    <property type="entry name" value="ArsR-like_HTH"/>
</dbReference>
<sequence length="137" mass="15970">MNDLINEKIINVLLNNSRITINELSKQVNLSAPAVRERVNKLENQGIIKGYTINIDYKELGYDVEILIELTIKNNRYKDFKEFISKQDNVEFCYRVSGEACFVFKVRLENMDEVETFVDTIQPYGQTKCQFIFSSVV</sequence>
<dbReference type="Gene3D" id="3.30.70.920">
    <property type="match status" value="1"/>
</dbReference>
<dbReference type="InterPro" id="IPR000485">
    <property type="entry name" value="AsnC-type_HTH_dom"/>
</dbReference>
<keyword evidence="1" id="KW-0805">Transcription regulation</keyword>
<dbReference type="Pfam" id="PF13412">
    <property type="entry name" value="HTH_24"/>
    <property type="match status" value="1"/>
</dbReference>
<evidence type="ECO:0000256" key="1">
    <source>
        <dbReference type="ARBA" id="ARBA00023015"/>
    </source>
</evidence>
<dbReference type="GO" id="GO:0043200">
    <property type="term" value="P:response to amino acid"/>
    <property type="evidence" value="ECO:0007669"/>
    <property type="project" value="TreeGrafter"/>
</dbReference>
<dbReference type="RefSeq" id="WP_047530359.1">
    <property type="nucleotide sequence ID" value="NZ_CCEH01000008.1"/>
</dbReference>
<evidence type="ECO:0000256" key="3">
    <source>
        <dbReference type="ARBA" id="ARBA00023163"/>
    </source>
</evidence>
<dbReference type="PANTHER" id="PTHR30154">
    <property type="entry name" value="LEUCINE-RESPONSIVE REGULATORY PROTEIN"/>
    <property type="match status" value="1"/>
</dbReference>
<keyword evidence="3" id="KW-0804">Transcription</keyword>
<evidence type="ECO:0000256" key="2">
    <source>
        <dbReference type="ARBA" id="ARBA00023125"/>
    </source>
</evidence>
<dbReference type="InterPro" id="IPR019888">
    <property type="entry name" value="Tscrpt_reg_AsnC-like"/>
</dbReference>
<dbReference type="EMBL" id="CCEH01000008">
    <property type="protein sequence ID" value="CDR28066.1"/>
    <property type="molecule type" value="Genomic_DNA"/>
</dbReference>
<dbReference type="Gene3D" id="1.10.10.10">
    <property type="entry name" value="Winged helix-like DNA-binding domain superfamily/Winged helix DNA-binding domain"/>
    <property type="match status" value="1"/>
</dbReference>
<feature type="domain" description="HTH asnC-type" evidence="4">
    <location>
        <begin position="1"/>
        <end position="63"/>
    </location>
</feature>
<dbReference type="GO" id="GO:0043565">
    <property type="term" value="F:sequence-specific DNA binding"/>
    <property type="evidence" value="ECO:0007669"/>
    <property type="project" value="InterPro"/>
</dbReference>
<dbReference type="CDD" id="cd00090">
    <property type="entry name" value="HTH_ARSR"/>
    <property type="match status" value="1"/>
</dbReference>
<gene>
    <name evidence="5" type="primary">lrpC</name>
    <name evidence="5" type="ORF">ERS140147_01191</name>
</gene>
<accession>A0A077UI14</accession>
<proteinExistence type="predicted"/>
<dbReference type="InterPro" id="IPR019885">
    <property type="entry name" value="Tscrpt_reg_HTH_AsnC-type_CS"/>
</dbReference>
<dbReference type="PROSITE" id="PS50956">
    <property type="entry name" value="HTH_ASNC_2"/>
    <property type="match status" value="1"/>
</dbReference>
<dbReference type="SMART" id="SM00344">
    <property type="entry name" value="HTH_ASNC"/>
    <property type="match status" value="1"/>
</dbReference>
<name>A0A077UI14_9STAP</name>
<dbReference type="InterPro" id="IPR011008">
    <property type="entry name" value="Dimeric_a/b-barrel"/>
</dbReference>
<evidence type="ECO:0000313" key="6">
    <source>
        <dbReference type="Proteomes" id="UP000044616"/>
    </source>
</evidence>
<dbReference type="InterPro" id="IPR019887">
    <property type="entry name" value="Tscrpt_reg_AsnC/Lrp_C"/>
</dbReference>
<dbReference type="SUPFAM" id="SSF54909">
    <property type="entry name" value="Dimeric alpha+beta barrel"/>
    <property type="match status" value="1"/>
</dbReference>